<dbReference type="GO" id="GO:0003677">
    <property type="term" value="F:DNA binding"/>
    <property type="evidence" value="ECO:0007669"/>
    <property type="project" value="InterPro"/>
</dbReference>
<accession>A0A917G900</accession>
<keyword evidence="2" id="KW-0808">Transferase</keyword>
<dbReference type="EMBL" id="BMJT01000009">
    <property type="protein sequence ID" value="GGG29879.1"/>
    <property type="molecule type" value="Genomic_DNA"/>
</dbReference>
<dbReference type="PANTHER" id="PTHR41313:SF1">
    <property type="entry name" value="DNA METHYLASE ADENINE-SPECIFIC DOMAIN-CONTAINING PROTEIN"/>
    <property type="match status" value="1"/>
</dbReference>
<proteinExistence type="predicted"/>
<sequence>MEKMEQLFGAINTHVEQLEKEQELSYLEGVLHTLDSALEQQVTLPLANVDKEDIRKAIQIAMLKGMRKSAQPNHQMTPDTLGFLVGYFIQQFYKDQTITVLDPAVGTGNLLFTVMNMREGIQATGVEVDELLIQLAAVTAECLEHPIQLYRQDALDKLLIDPVDAIICDLPVGYYPNEEVALEYELCASEGMSYAHHLFIERSLQHVKDGGYVFLLIPATLFESEQAKQLHSYLKKHAHIQAVVQLPTNMFASQAHEKSLLILQKQGEETKAPKEVLLAKVPNLQNKQALTKFFAQVQQWQDEQK</sequence>
<dbReference type="InterPro" id="IPR003356">
    <property type="entry name" value="DNA_methylase_A-5"/>
</dbReference>
<dbReference type="AlphaFoldDB" id="A0A917G900"/>
<organism evidence="2 3">
    <name type="scientific">Lysinibacillus alkalisoli</name>
    <dbReference type="NCBI Taxonomy" id="1911548"/>
    <lineage>
        <taxon>Bacteria</taxon>
        <taxon>Bacillati</taxon>
        <taxon>Bacillota</taxon>
        <taxon>Bacilli</taxon>
        <taxon>Bacillales</taxon>
        <taxon>Bacillaceae</taxon>
        <taxon>Lysinibacillus</taxon>
    </lineage>
</organism>
<evidence type="ECO:0000259" key="1">
    <source>
        <dbReference type="Pfam" id="PF02384"/>
    </source>
</evidence>
<dbReference type="InterPro" id="IPR016843">
    <property type="entry name" value="S-AdoMet-dep_Ade-MeTrfase_prd"/>
</dbReference>
<feature type="domain" description="DNA methylase adenine-specific" evidence="1">
    <location>
        <begin position="94"/>
        <end position="288"/>
    </location>
</feature>
<dbReference type="PANTHER" id="PTHR41313">
    <property type="entry name" value="ADENINE-SPECIFIC METHYLTRANSFERASE"/>
    <property type="match status" value="1"/>
</dbReference>
<dbReference type="InterPro" id="IPR052933">
    <property type="entry name" value="DNA_Protect_Modify"/>
</dbReference>
<evidence type="ECO:0000313" key="3">
    <source>
        <dbReference type="Proteomes" id="UP000616608"/>
    </source>
</evidence>
<name>A0A917G900_9BACI</name>
<dbReference type="SUPFAM" id="SSF53335">
    <property type="entry name" value="S-adenosyl-L-methionine-dependent methyltransferases"/>
    <property type="match status" value="1"/>
</dbReference>
<dbReference type="Pfam" id="PF02384">
    <property type="entry name" value="N6_Mtase"/>
    <property type="match status" value="1"/>
</dbReference>
<dbReference type="InterPro" id="IPR029063">
    <property type="entry name" value="SAM-dependent_MTases_sf"/>
</dbReference>
<dbReference type="PIRSF" id="PIRSF026567">
    <property type="entry name" value="Adenine_mtase_bact_prd"/>
    <property type="match status" value="1"/>
</dbReference>
<keyword evidence="2" id="KW-0489">Methyltransferase</keyword>
<gene>
    <name evidence="2" type="ORF">GCM10007425_25660</name>
</gene>
<dbReference type="PRINTS" id="PR00507">
    <property type="entry name" value="N12N6MTFRASE"/>
</dbReference>
<reference evidence="2" key="2">
    <citation type="submission" date="2020-09" db="EMBL/GenBank/DDBJ databases">
        <authorList>
            <person name="Sun Q."/>
            <person name="Zhou Y."/>
        </authorList>
    </citation>
    <scope>NUCLEOTIDE SEQUENCE</scope>
    <source>
        <strain evidence="2">CGMCC 1.15760</strain>
    </source>
</reference>
<dbReference type="Proteomes" id="UP000616608">
    <property type="component" value="Unassembled WGS sequence"/>
</dbReference>
<protein>
    <submittedName>
        <fullName evidence="2">Adenine-specific DNA methyltransferase</fullName>
    </submittedName>
</protein>
<dbReference type="Gene3D" id="3.40.50.150">
    <property type="entry name" value="Vaccinia Virus protein VP39"/>
    <property type="match status" value="1"/>
</dbReference>
<evidence type="ECO:0000313" key="2">
    <source>
        <dbReference type="EMBL" id="GGG29879.1"/>
    </source>
</evidence>
<keyword evidence="3" id="KW-1185">Reference proteome</keyword>
<comment type="caution">
    <text evidence="2">The sequence shown here is derived from an EMBL/GenBank/DDBJ whole genome shotgun (WGS) entry which is preliminary data.</text>
</comment>
<dbReference type="GO" id="GO:0008170">
    <property type="term" value="F:N-methyltransferase activity"/>
    <property type="evidence" value="ECO:0007669"/>
    <property type="project" value="InterPro"/>
</dbReference>
<dbReference type="RefSeq" id="WP_188615465.1">
    <property type="nucleotide sequence ID" value="NZ_BMJT01000009.1"/>
</dbReference>
<dbReference type="CDD" id="cd02440">
    <property type="entry name" value="AdoMet_MTases"/>
    <property type="match status" value="1"/>
</dbReference>
<reference evidence="2" key="1">
    <citation type="journal article" date="2014" name="Int. J. Syst. Evol. Microbiol.">
        <title>Complete genome sequence of Corynebacterium casei LMG S-19264T (=DSM 44701T), isolated from a smear-ripened cheese.</title>
        <authorList>
            <consortium name="US DOE Joint Genome Institute (JGI-PGF)"/>
            <person name="Walter F."/>
            <person name="Albersmeier A."/>
            <person name="Kalinowski J."/>
            <person name="Ruckert C."/>
        </authorList>
    </citation>
    <scope>NUCLEOTIDE SEQUENCE</scope>
    <source>
        <strain evidence="2">CGMCC 1.15760</strain>
    </source>
</reference>
<dbReference type="GO" id="GO:0032259">
    <property type="term" value="P:methylation"/>
    <property type="evidence" value="ECO:0007669"/>
    <property type="project" value="UniProtKB-KW"/>
</dbReference>